<evidence type="ECO:0000256" key="3">
    <source>
        <dbReference type="ARBA" id="ARBA00059023"/>
    </source>
</evidence>
<dbReference type="GO" id="GO:0006567">
    <property type="term" value="P:L-threonine catabolic process"/>
    <property type="evidence" value="ECO:0007669"/>
    <property type="project" value="TreeGrafter"/>
</dbReference>
<dbReference type="Gene3D" id="3.40.50.720">
    <property type="entry name" value="NAD(P)-binding Rossmann-like Domain"/>
    <property type="match status" value="1"/>
</dbReference>
<evidence type="ECO:0000259" key="7">
    <source>
        <dbReference type="Pfam" id="PF01370"/>
    </source>
</evidence>
<proteinExistence type="inferred from homology"/>
<dbReference type="InterPro" id="IPR036291">
    <property type="entry name" value="NAD(P)-bd_dom_sf"/>
</dbReference>
<dbReference type="InterPro" id="IPR001509">
    <property type="entry name" value="Epimerase_deHydtase"/>
</dbReference>
<comment type="pathway">
    <text evidence="4">Amino-acid degradation; L-threonine degradation via oxydo-reductase pathway; glycine from L-threonine: step 1/2.</text>
</comment>
<dbReference type="PANTHER" id="PTHR42687:SF1">
    <property type="entry name" value="L-THREONINE 3-DEHYDROGENASE, MITOCHONDRIAL"/>
    <property type="match status" value="1"/>
</dbReference>
<dbReference type="EC" id="1.1.1.103" evidence="5"/>
<dbReference type="FunFam" id="3.40.50.720:FF:000077">
    <property type="entry name" value="L-threonine 3-dehydrogenase, mitochondrial"/>
    <property type="match status" value="1"/>
</dbReference>
<feature type="domain" description="NAD-dependent epimerase/dehydratase" evidence="7">
    <location>
        <begin position="21"/>
        <end position="257"/>
    </location>
</feature>
<comment type="similarity">
    <text evidence="1">Belongs to the NAD(P)-dependent epimerase/dehydratase family.</text>
</comment>
<evidence type="ECO:0000256" key="1">
    <source>
        <dbReference type="ARBA" id="ARBA00007637"/>
    </source>
</evidence>
<name>A0AAD5SXC2_9FUNG</name>
<evidence type="ECO:0000256" key="6">
    <source>
        <dbReference type="ARBA" id="ARBA00069940"/>
    </source>
</evidence>
<dbReference type="PANTHER" id="PTHR42687">
    <property type="entry name" value="L-THREONINE 3-DEHYDROGENASE"/>
    <property type="match status" value="1"/>
</dbReference>
<sequence>MFFPASIRSFATVATTRNPRILVTGSLGQLGTGLVSLLRNKYGAQNVIASDVRKPSTDIKKAGPYVFADVLNFQQLETIVVDQEIDWIINLSALLSAVGEQHMERALAINMSGFANTLELAKKHNLRIMCPSTIGAFGPTTPREMTPDLTTMRPTTIYGITKIHVELMGEYYNKRFGVDFRCLRYPGIISADTEPGGGTTDYAVQIFHSALKEKKYNCYLGPETTLPMMYLPDCLEGTVSFLSAPTESLTQRTYNVAAFSFSPQEIAAKIKERIPEFEITYAPDSRQKIADSWPKSLDDKMARKDWGWTNKYDLDGMVDDMLTKLNKE</sequence>
<accession>A0AAD5SXC2</accession>
<dbReference type="EMBL" id="JADGJH010001280">
    <property type="protein sequence ID" value="KAJ3115612.1"/>
    <property type="molecule type" value="Genomic_DNA"/>
</dbReference>
<dbReference type="AlphaFoldDB" id="A0AAD5SXC2"/>
<gene>
    <name evidence="8" type="ORF">HK100_001292</name>
</gene>
<evidence type="ECO:0000313" key="9">
    <source>
        <dbReference type="Proteomes" id="UP001211907"/>
    </source>
</evidence>
<keyword evidence="9" id="KW-1185">Reference proteome</keyword>
<evidence type="ECO:0000313" key="8">
    <source>
        <dbReference type="EMBL" id="KAJ3115612.1"/>
    </source>
</evidence>
<comment type="caution">
    <text evidence="8">The sequence shown here is derived from an EMBL/GenBank/DDBJ whole genome shotgun (WGS) entry which is preliminary data.</text>
</comment>
<dbReference type="CDD" id="cd05272">
    <property type="entry name" value="TDH_SDR_e"/>
    <property type="match status" value="1"/>
</dbReference>
<dbReference type="SUPFAM" id="SSF51735">
    <property type="entry name" value="NAD(P)-binding Rossmann-fold domains"/>
    <property type="match status" value="1"/>
</dbReference>
<comment type="catalytic activity">
    <reaction evidence="2">
        <text>L-threonine + NAD(+) = (2S)-2-amino-3-oxobutanoate + NADH + H(+)</text>
        <dbReference type="Rhea" id="RHEA:13161"/>
        <dbReference type="ChEBI" id="CHEBI:15378"/>
        <dbReference type="ChEBI" id="CHEBI:57540"/>
        <dbReference type="ChEBI" id="CHEBI:57926"/>
        <dbReference type="ChEBI" id="CHEBI:57945"/>
        <dbReference type="ChEBI" id="CHEBI:78948"/>
        <dbReference type="EC" id="1.1.1.103"/>
    </reaction>
</comment>
<dbReference type="Pfam" id="PF01370">
    <property type="entry name" value="Epimerase"/>
    <property type="match status" value="1"/>
</dbReference>
<reference evidence="8" key="1">
    <citation type="submission" date="2020-05" db="EMBL/GenBank/DDBJ databases">
        <title>Phylogenomic resolution of chytrid fungi.</title>
        <authorList>
            <person name="Stajich J.E."/>
            <person name="Amses K."/>
            <person name="Simmons R."/>
            <person name="Seto K."/>
            <person name="Myers J."/>
            <person name="Bonds A."/>
            <person name="Quandt C.A."/>
            <person name="Barry K."/>
            <person name="Liu P."/>
            <person name="Grigoriev I."/>
            <person name="Longcore J.E."/>
            <person name="James T.Y."/>
        </authorList>
    </citation>
    <scope>NUCLEOTIDE SEQUENCE</scope>
    <source>
        <strain evidence="8">JEL0513</strain>
    </source>
</reference>
<comment type="function">
    <text evidence="3">Catalyzes the NAD(+)-dependent oxidation of L-threonine to 2-amino-3-ketobutyrate, mediating L-threonine catabolism.</text>
</comment>
<protein>
    <recommendedName>
        <fullName evidence="6">L-threonine 3-dehydrogenase, mitochondrial</fullName>
        <ecNumber evidence="5">1.1.1.103</ecNumber>
    </recommendedName>
</protein>
<evidence type="ECO:0000256" key="5">
    <source>
        <dbReference type="ARBA" id="ARBA00066604"/>
    </source>
</evidence>
<evidence type="ECO:0000256" key="2">
    <source>
        <dbReference type="ARBA" id="ARBA00050613"/>
    </source>
</evidence>
<organism evidence="8 9">
    <name type="scientific">Physocladia obscura</name>
    <dbReference type="NCBI Taxonomy" id="109957"/>
    <lineage>
        <taxon>Eukaryota</taxon>
        <taxon>Fungi</taxon>
        <taxon>Fungi incertae sedis</taxon>
        <taxon>Chytridiomycota</taxon>
        <taxon>Chytridiomycota incertae sedis</taxon>
        <taxon>Chytridiomycetes</taxon>
        <taxon>Chytridiales</taxon>
        <taxon>Chytriomycetaceae</taxon>
        <taxon>Physocladia</taxon>
    </lineage>
</organism>
<dbReference type="InterPro" id="IPR051225">
    <property type="entry name" value="NAD(P)_epim/dehydratase"/>
</dbReference>
<evidence type="ECO:0000256" key="4">
    <source>
        <dbReference type="ARBA" id="ARBA00060557"/>
    </source>
</evidence>
<dbReference type="Proteomes" id="UP001211907">
    <property type="component" value="Unassembled WGS sequence"/>
</dbReference>
<dbReference type="GO" id="GO:0008743">
    <property type="term" value="F:L-threonine 3-dehydrogenase activity"/>
    <property type="evidence" value="ECO:0007669"/>
    <property type="project" value="UniProtKB-EC"/>
</dbReference>